<evidence type="ECO:0000256" key="1">
    <source>
        <dbReference type="ARBA" id="ARBA00004651"/>
    </source>
</evidence>
<reference evidence="9" key="1">
    <citation type="journal article" date="2013" name="Genome Announc.">
        <title>Draft Genome Sequence of the Dimorphic Prosthecate Bacterium Brevundimonas abyssalis TAR-001T.</title>
        <authorList>
            <person name="Tsubouchi T."/>
            <person name="Nishi S."/>
            <person name="Usui K."/>
            <person name="Shimane Y."/>
            <person name="Takaki Y."/>
            <person name="Maruyama T."/>
            <person name="Hatada Y."/>
        </authorList>
    </citation>
    <scope>NUCLEOTIDE SEQUENCE [LARGE SCALE GENOMIC DNA]</scope>
    <source>
        <strain evidence="9">TAR-001</strain>
    </source>
</reference>
<gene>
    <name evidence="8" type="ORF">MBEBAB_1930</name>
</gene>
<evidence type="ECO:0000256" key="4">
    <source>
        <dbReference type="ARBA" id="ARBA00022989"/>
    </source>
</evidence>
<organism evidence="8 9">
    <name type="scientific">Brevundimonas abyssalis TAR-001</name>
    <dbReference type="NCBI Taxonomy" id="1391729"/>
    <lineage>
        <taxon>Bacteria</taxon>
        <taxon>Pseudomonadati</taxon>
        <taxon>Pseudomonadota</taxon>
        <taxon>Alphaproteobacteria</taxon>
        <taxon>Caulobacterales</taxon>
        <taxon>Caulobacteraceae</taxon>
        <taxon>Brevundimonas</taxon>
    </lineage>
</organism>
<proteinExistence type="predicted"/>
<dbReference type="EMBL" id="BATC01000035">
    <property type="protein sequence ID" value="GAD59680.1"/>
    <property type="molecule type" value="Genomic_DNA"/>
</dbReference>
<dbReference type="PANTHER" id="PTHR35007">
    <property type="entry name" value="INTEGRAL MEMBRANE PROTEIN-RELATED"/>
    <property type="match status" value="1"/>
</dbReference>
<feature type="domain" description="Type II secretion system protein GspF" evidence="7">
    <location>
        <begin position="183"/>
        <end position="311"/>
    </location>
</feature>
<evidence type="ECO:0000256" key="6">
    <source>
        <dbReference type="SAM" id="Phobius"/>
    </source>
</evidence>
<dbReference type="Proteomes" id="UP000016569">
    <property type="component" value="Unassembled WGS sequence"/>
</dbReference>
<comment type="subcellular location">
    <subcellularLocation>
        <location evidence="1">Cell membrane</location>
        <topology evidence="1">Multi-pass membrane protein</topology>
    </subcellularLocation>
</comment>
<comment type="caution">
    <text evidence="8">The sequence shown here is derived from an EMBL/GenBank/DDBJ whole genome shotgun (WGS) entry which is preliminary data.</text>
</comment>
<protein>
    <submittedName>
        <fullName evidence="8">Type II/IV secretion system protein TadC, associated with Flp pilus assembly</fullName>
    </submittedName>
</protein>
<feature type="transmembrane region" description="Helical" evidence="6">
    <location>
        <begin position="12"/>
        <end position="34"/>
    </location>
</feature>
<dbReference type="PANTHER" id="PTHR35007:SF2">
    <property type="entry name" value="PILUS ASSEMBLE PROTEIN"/>
    <property type="match status" value="1"/>
</dbReference>
<name>A0A8E0TRW0_9CAUL</name>
<keyword evidence="2" id="KW-1003">Cell membrane</keyword>
<dbReference type="OrthoDB" id="9810662at2"/>
<evidence type="ECO:0000256" key="5">
    <source>
        <dbReference type="ARBA" id="ARBA00023136"/>
    </source>
</evidence>
<evidence type="ECO:0000256" key="2">
    <source>
        <dbReference type="ARBA" id="ARBA00022475"/>
    </source>
</evidence>
<accession>A0A8E0TRW0</accession>
<feature type="transmembrane region" description="Helical" evidence="6">
    <location>
        <begin position="294"/>
        <end position="316"/>
    </location>
</feature>
<keyword evidence="3 6" id="KW-0812">Transmembrane</keyword>
<evidence type="ECO:0000313" key="8">
    <source>
        <dbReference type="EMBL" id="GAD59680.1"/>
    </source>
</evidence>
<dbReference type="RefSeq" id="WP_021697774.1">
    <property type="nucleotide sequence ID" value="NZ_BATC01000035.1"/>
</dbReference>
<dbReference type="Pfam" id="PF00482">
    <property type="entry name" value="T2SSF"/>
    <property type="match status" value="1"/>
</dbReference>
<dbReference type="GO" id="GO:0005886">
    <property type="term" value="C:plasma membrane"/>
    <property type="evidence" value="ECO:0007669"/>
    <property type="project" value="UniProtKB-SubCell"/>
</dbReference>
<keyword evidence="4 6" id="KW-1133">Transmembrane helix</keyword>
<evidence type="ECO:0000259" key="7">
    <source>
        <dbReference type="Pfam" id="PF00482"/>
    </source>
</evidence>
<evidence type="ECO:0000313" key="9">
    <source>
        <dbReference type="Proteomes" id="UP000016569"/>
    </source>
</evidence>
<feature type="transmembrane region" description="Helical" evidence="6">
    <location>
        <begin position="114"/>
        <end position="134"/>
    </location>
</feature>
<dbReference type="InterPro" id="IPR018076">
    <property type="entry name" value="T2SS_GspF_dom"/>
</dbReference>
<keyword evidence="5 6" id="KW-0472">Membrane</keyword>
<keyword evidence="9" id="KW-1185">Reference proteome</keyword>
<dbReference type="AlphaFoldDB" id="A0A8E0TRW0"/>
<sequence>MDLIAFFTDLQNLLSIGVGVLVFATLVTVMSSMTQGAQLEGRMKAVAVRREELRRRSREAIVRNAQGGLRHTDDGFKKRVVERLNLSKLLEDPKVADKMAQAGFRGPRPLTTFYFFRFATPFVFLSVAVFYFYVLGVMDLPSMSRLALTVMAAGFGFYAPNLFLENRIAKRRTSIMQAFPDALDLMLICVESGMSVDAAVAKVSQEIGGRSIELAEEMSLLSAELSYLPERRMAYEGMSRRTNHPGVKAVMTSMIQSEQYGTPLGTALRVMAKENRDLRLSAAEKKAASLPAKLTVPMILFFLPVLFIVILGPAIIKIQDSM</sequence>
<evidence type="ECO:0000256" key="3">
    <source>
        <dbReference type="ARBA" id="ARBA00022692"/>
    </source>
</evidence>
<feature type="transmembrane region" description="Helical" evidence="6">
    <location>
        <begin position="146"/>
        <end position="164"/>
    </location>
</feature>